<dbReference type="Proteomes" id="UP001063782">
    <property type="component" value="Chromosome"/>
</dbReference>
<feature type="transmembrane region" description="Helical" evidence="1">
    <location>
        <begin position="70"/>
        <end position="89"/>
    </location>
</feature>
<keyword evidence="1" id="KW-0472">Membrane</keyword>
<dbReference type="EMBL" id="CP089977">
    <property type="protein sequence ID" value="UXZ05188.1"/>
    <property type="molecule type" value="Genomic_DNA"/>
</dbReference>
<evidence type="ECO:0000313" key="2">
    <source>
        <dbReference type="EMBL" id="UXZ05188.1"/>
    </source>
</evidence>
<dbReference type="RefSeq" id="WP_263076688.1">
    <property type="nucleotide sequence ID" value="NZ_CP089977.1"/>
</dbReference>
<keyword evidence="1" id="KW-1133">Transmembrane helix</keyword>
<name>A0ABY6F529_9GAMM</name>
<sequence length="105" mass="12222">MANVFMALIFGAFFTLLFWRKHVIEFTTMIHVLIVLVLVAMAAVHSDIVETQNLIETNELRKELGASAFNYVYAAVTRAMSPFFIIWFYQGWKVAQLKERVFWAE</sequence>
<protein>
    <submittedName>
        <fullName evidence="2">Uncharacterized protein</fullName>
    </submittedName>
</protein>
<accession>A0ABY6F529</accession>
<organism evidence="2 3">
    <name type="scientific">Moraxella nasicaprae</name>
    <dbReference type="NCBI Taxonomy" id="2904122"/>
    <lineage>
        <taxon>Bacteria</taxon>
        <taxon>Pseudomonadati</taxon>
        <taxon>Pseudomonadota</taxon>
        <taxon>Gammaproteobacteria</taxon>
        <taxon>Moraxellales</taxon>
        <taxon>Moraxellaceae</taxon>
        <taxon>Moraxella</taxon>
    </lineage>
</organism>
<evidence type="ECO:0000256" key="1">
    <source>
        <dbReference type="SAM" id="Phobius"/>
    </source>
</evidence>
<gene>
    <name evidence="2" type="ORF">LU297_01680</name>
</gene>
<evidence type="ECO:0000313" key="3">
    <source>
        <dbReference type="Proteomes" id="UP001063782"/>
    </source>
</evidence>
<reference evidence="2" key="1">
    <citation type="submission" date="2021-12" db="EMBL/GenBank/DDBJ databases">
        <title>taxonomy of Moraxella sp. ZY201224.</title>
        <authorList>
            <person name="Li F."/>
        </authorList>
    </citation>
    <scope>NUCLEOTIDE SEQUENCE</scope>
    <source>
        <strain evidence="2">ZY201224</strain>
    </source>
</reference>
<proteinExistence type="predicted"/>
<keyword evidence="1" id="KW-0812">Transmembrane</keyword>
<keyword evidence="3" id="KW-1185">Reference proteome</keyword>
<feature type="transmembrane region" description="Helical" evidence="1">
    <location>
        <begin position="30"/>
        <end position="49"/>
    </location>
</feature>